<comment type="caution">
    <text evidence="11">The sequence shown here is derived from an EMBL/GenBank/DDBJ whole genome shotgun (WGS) entry which is preliminary data.</text>
</comment>
<dbReference type="VEuPathDB" id="FungiDB:SAPIO_CDS2964"/>
<dbReference type="InterPro" id="IPR001499">
    <property type="entry name" value="GPCR_STE3"/>
</dbReference>
<dbReference type="GO" id="GO:0000750">
    <property type="term" value="P:pheromone-dependent signal transduction involved in conjugation with cellular fusion"/>
    <property type="evidence" value="ECO:0007669"/>
    <property type="project" value="TreeGrafter"/>
</dbReference>
<feature type="transmembrane region" description="Helical" evidence="10">
    <location>
        <begin position="104"/>
        <end position="125"/>
    </location>
</feature>
<dbReference type="PRINTS" id="PR00899">
    <property type="entry name" value="GPCRSTE3"/>
</dbReference>
<organism evidence="11 12">
    <name type="scientific">Pseudallescheria apiosperma</name>
    <name type="common">Scedosporium apiospermum</name>
    <dbReference type="NCBI Taxonomy" id="563466"/>
    <lineage>
        <taxon>Eukaryota</taxon>
        <taxon>Fungi</taxon>
        <taxon>Dikarya</taxon>
        <taxon>Ascomycota</taxon>
        <taxon>Pezizomycotina</taxon>
        <taxon>Sordariomycetes</taxon>
        <taxon>Hypocreomycetidae</taxon>
        <taxon>Microascales</taxon>
        <taxon>Microascaceae</taxon>
        <taxon>Scedosporium</taxon>
    </lineage>
</organism>
<dbReference type="GeneID" id="27722036"/>
<feature type="transmembrane region" description="Helical" evidence="10">
    <location>
        <begin position="171"/>
        <end position="195"/>
    </location>
</feature>
<evidence type="ECO:0000256" key="3">
    <source>
        <dbReference type="ARBA" id="ARBA00022507"/>
    </source>
</evidence>
<keyword evidence="7 10" id="KW-0472">Membrane</keyword>
<evidence type="ECO:0000256" key="1">
    <source>
        <dbReference type="ARBA" id="ARBA00004141"/>
    </source>
</evidence>
<dbReference type="PANTHER" id="PTHR28097">
    <property type="entry name" value="PHEROMONE A FACTOR RECEPTOR"/>
    <property type="match status" value="1"/>
</dbReference>
<dbReference type="OMA" id="RWIQVTC"/>
<evidence type="ECO:0000256" key="7">
    <source>
        <dbReference type="ARBA" id="ARBA00023136"/>
    </source>
</evidence>
<dbReference type="HOGENOM" id="CLU_027592_3_0_1"/>
<keyword evidence="8" id="KW-0675">Receptor</keyword>
<evidence type="ECO:0008006" key="13">
    <source>
        <dbReference type="Google" id="ProtNLM"/>
    </source>
</evidence>
<feature type="transmembrane region" description="Helical" evidence="10">
    <location>
        <begin position="61"/>
        <end position="84"/>
    </location>
</feature>
<dbReference type="AlphaFoldDB" id="A0A084GBX9"/>
<gene>
    <name evidence="11" type="ORF">SAPIO_CDS2964</name>
</gene>
<dbReference type="Proteomes" id="UP000028545">
    <property type="component" value="Unassembled WGS sequence"/>
</dbReference>
<evidence type="ECO:0000256" key="9">
    <source>
        <dbReference type="ARBA" id="ARBA00023224"/>
    </source>
</evidence>
<dbReference type="PANTHER" id="PTHR28097:SF1">
    <property type="entry name" value="PHEROMONE A FACTOR RECEPTOR"/>
    <property type="match status" value="1"/>
</dbReference>
<feature type="transmembrane region" description="Helical" evidence="10">
    <location>
        <begin position="146"/>
        <end position="165"/>
    </location>
</feature>
<evidence type="ECO:0000256" key="4">
    <source>
        <dbReference type="ARBA" id="ARBA00022692"/>
    </source>
</evidence>
<evidence type="ECO:0000313" key="12">
    <source>
        <dbReference type="Proteomes" id="UP000028545"/>
    </source>
</evidence>
<dbReference type="Pfam" id="PF02076">
    <property type="entry name" value="STE3"/>
    <property type="match status" value="1"/>
</dbReference>
<evidence type="ECO:0000256" key="2">
    <source>
        <dbReference type="ARBA" id="ARBA00011085"/>
    </source>
</evidence>
<keyword evidence="4 10" id="KW-0812">Transmembrane</keyword>
<keyword evidence="3" id="KW-0589">Pheromone response</keyword>
<accession>A0A084GBX9</accession>
<evidence type="ECO:0000256" key="5">
    <source>
        <dbReference type="ARBA" id="ARBA00022989"/>
    </source>
</evidence>
<dbReference type="RefSeq" id="XP_016644640.1">
    <property type="nucleotide sequence ID" value="XM_016785858.1"/>
</dbReference>
<sequence length="488" mass="54453">MGPANIIDLSQPNPSFPDFHPRHPTDPAQVTANVACRIILGILANLSIWVPLRILYRHGEFAAVVLLSSTMLLNILTIVNALIWRNDDTSSWWLGYGYCDVFPYVYNPLLMVYNTSIFAIMRHLADKISLMRADSPSVREMRRRNLIQALIIFPVPIVQMAWMYPLALHRYAIFALAGCTWMPFGSWPLLVFVILPSPLFAFGTVYYGKVAATTSSALTTSNSAASSRARRAKRRLYFMTVCILIPYFPVQLLWLVHNITNFTPLTKYDFPALQAGAVDGLPWNTILLIPTNGVAVVSLIDRYIAIVTAIPIFVFFGMTKDALNMYRRYLLAVGLGCVFPCLKEEYDPDRRHDPNRSTTGILATSETTQTTQSYTKSCYAEPTITPISDPTTPTKPTKPFSALPSMFSRVDLKIFPQGRRPTRRNGPRRCSCDDGAVVLGDVAANAYLPGLPLAVVETRVWSAEDDEERVGIEILRARAVMDRGGDGC</sequence>
<keyword evidence="9" id="KW-0807">Transducer</keyword>
<feature type="transmembrane region" description="Helical" evidence="10">
    <location>
        <begin position="300"/>
        <end position="318"/>
    </location>
</feature>
<protein>
    <recommendedName>
        <fullName evidence="13">Pheromone a factor receptor</fullName>
    </recommendedName>
</protein>
<keyword evidence="6" id="KW-0297">G-protein coupled receptor</keyword>
<evidence type="ECO:0000256" key="6">
    <source>
        <dbReference type="ARBA" id="ARBA00023040"/>
    </source>
</evidence>
<dbReference type="GO" id="GO:0005886">
    <property type="term" value="C:plasma membrane"/>
    <property type="evidence" value="ECO:0007669"/>
    <property type="project" value="TreeGrafter"/>
</dbReference>
<keyword evidence="12" id="KW-1185">Reference proteome</keyword>
<feature type="transmembrane region" description="Helical" evidence="10">
    <location>
        <begin position="236"/>
        <end position="256"/>
    </location>
</feature>
<dbReference type="KEGG" id="sapo:SAPIO_CDS2964"/>
<dbReference type="OrthoDB" id="2874149at2759"/>
<comment type="similarity">
    <text evidence="2">Belongs to the G-protein coupled receptor 4 family.</text>
</comment>
<feature type="transmembrane region" description="Helical" evidence="10">
    <location>
        <begin position="30"/>
        <end position="49"/>
    </location>
</feature>
<keyword evidence="5 10" id="KW-1133">Transmembrane helix</keyword>
<dbReference type="EMBL" id="JOWA01000087">
    <property type="protein sequence ID" value="KEZ44841.1"/>
    <property type="molecule type" value="Genomic_DNA"/>
</dbReference>
<reference evidence="11 12" key="1">
    <citation type="journal article" date="2014" name="Genome Announc.">
        <title>Draft genome sequence of the pathogenic fungus Scedosporium apiospermum.</title>
        <authorList>
            <person name="Vandeputte P."/>
            <person name="Ghamrawi S."/>
            <person name="Rechenmann M."/>
            <person name="Iltis A."/>
            <person name="Giraud S."/>
            <person name="Fleury M."/>
            <person name="Thornton C."/>
            <person name="Delhaes L."/>
            <person name="Meyer W."/>
            <person name="Papon N."/>
            <person name="Bouchara J.P."/>
        </authorList>
    </citation>
    <scope>NUCLEOTIDE SEQUENCE [LARGE SCALE GENOMIC DNA]</scope>
    <source>
        <strain evidence="11 12">IHEM 14462</strain>
    </source>
</reference>
<proteinExistence type="inferred from homology"/>
<evidence type="ECO:0000256" key="8">
    <source>
        <dbReference type="ARBA" id="ARBA00023170"/>
    </source>
</evidence>
<dbReference type="GO" id="GO:0004932">
    <property type="term" value="F:mating-type factor pheromone receptor activity"/>
    <property type="evidence" value="ECO:0007669"/>
    <property type="project" value="InterPro"/>
</dbReference>
<evidence type="ECO:0000313" key="11">
    <source>
        <dbReference type="EMBL" id="KEZ44841.1"/>
    </source>
</evidence>
<name>A0A084GBX9_PSEDA</name>
<comment type="subcellular location">
    <subcellularLocation>
        <location evidence="1">Membrane</location>
        <topology evidence="1">Multi-pass membrane protein</topology>
    </subcellularLocation>
</comment>
<evidence type="ECO:0000256" key="10">
    <source>
        <dbReference type="SAM" id="Phobius"/>
    </source>
</evidence>